<keyword evidence="10" id="KW-0498">Mitosis</keyword>
<evidence type="ECO:0000256" key="1">
    <source>
        <dbReference type="ARBA" id="ARBA00004123"/>
    </source>
</evidence>
<keyword evidence="7" id="KW-0963">Cytoplasm</keyword>
<evidence type="ECO:0000256" key="2">
    <source>
        <dbReference type="ARBA" id="ARBA00004186"/>
    </source>
</evidence>
<dbReference type="Pfam" id="PF08649">
    <property type="entry name" value="DASH_Dad1"/>
    <property type="match status" value="1"/>
</dbReference>
<proteinExistence type="inferred from homology"/>
<keyword evidence="9" id="KW-0493">Microtubule</keyword>
<dbReference type="AlphaFoldDB" id="A0A0D2A179"/>
<dbReference type="GO" id="GO:0051301">
    <property type="term" value="P:cell division"/>
    <property type="evidence" value="ECO:0007669"/>
    <property type="project" value="UniProtKB-KW"/>
</dbReference>
<sequence length="133" mass="13886">MSTPLGASESAPNGAAPFQHTYFHTQRAHLVNEIAAALDSTLTHLNRLNRSLESVISIGNEFSNVEALWSQFEGVMGSNNNGSSSNSGAAEKVSPADAEQQVAEGGGEEEKSSALETPPIVRTGFAGSGGRER</sequence>
<dbReference type="RefSeq" id="XP_016210292.1">
    <property type="nucleotide sequence ID" value="XM_016361788.1"/>
</dbReference>
<feature type="region of interest" description="Disordered" evidence="17">
    <location>
        <begin position="75"/>
        <end position="133"/>
    </location>
</feature>
<keyword evidence="19" id="KW-1185">Reference proteome</keyword>
<accession>A0A0D2A179</accession>
<dbReference type="InParanoid" id="A0A0D2A179"/>
<keyword evidence="6" id="KW-0158">Chromosome</keyword>
<evidence type="ECO:0000256" key="13">
    <source>
        <dbReference type="ARBA" id="ARBA00023242"/>
    </source>
</evidence>
<evidence type="ECO:0000313" key="18">
    <source>
        <dbReference type="EMBL" id="KIW00423.1"/>
    </source>
</evidence>
<evidence type="ECO:0000256" key="17">
    <source>
        <dbReference type="SAM" id="MobiDB-lite"/>
    </source>
</evidence>
<dbReference type="EMBL" id="KN847563">
    <property type="protein sequence ID" value="KIW00423.1"/>
    <property type="molecule type" value="Genomic_DNA"/>
</dbReference>
<dbReference type="Proteomes" id="UP000053259">
    <property type="component" value="Unassembled WGS sequence"/>
</dbReference>
<reference evidence="18 19" key="1">
    <citation type="submission" date="2015-01" db="EMBL/GenBank/DDBJ databases">
        <title>The Genome Sequence of Ochroconis gallopava CBS43764.</title>
        <authorList>
            <consortium name="The Broad Institute Genomics Platform"/>
            <person name="Cuomo C."/>
            <person name="de Hoog S."/>
            <person name="Gorbushina A."/>
            <person name="Stielow B."/>
            <person name="Teixiera M."/>
            <person name="Abouelleil A."/>
            <person name="Chapman S.B."/>
            <person name="Priest M."/>
            <person name="Young S.K."/>
            <person name="Wortman J."/>
            <person name="Nusbaum C."/>
            <person name="Birren B."/>
        </authorList>
    </citation>
    <scope>NUCLEOTIDE SEQUENCE [LARGE SCALE GENOMIC DNA]</scope>
    <source>
        <strain evidence="18 19">CBS 43764</strain>
    </source>
</reference>
<keyword evidence="8" id="KW-0132">Cell division</keyword>
<evidence type="ECO:0000256" key="7">
    <source>
        <dbReference type="ARBA" id="ARBA00022490"/>
    </source>
</evidence>
<evidence type="ECO:0000256" key="8">
    <source>
        <dbReference type="ARBA" id="ARBA00022618"/>
    </source>
</evidence>
<keyword evidence="15" id="KW-0137">Centromere</keyword>
<dbReference type="PANTHER" id="PTHR28025:SF1">
    <property type="entry name" value="DASH COMPLEX SUBUNIT DAD1"/>
    <property type="match status" value="1"/>
</dbReference>
<name>A0A0D2A179_9PEZI</name>
<dbReference type="PANTHER" id="PTHR28025">
    <property type="entry name" value="DASH COMPLEX SUBUNIT DAD1"/>
    <property type="match status" value="1"/>
</dbReference>
<dbReference type="VEuPathDB" id="FungiDB:PV09_07953"/>
<protein>
    <recommendedName>
        <fullName evidence="5">DASH complex subunit DAD1</fullName>
    </recommendedName>
    <alternativeName>
        <fullName evidence="16">Outer kinetochore protein DAD1</fullName>
    </alternativeName>
</protein>
<organism evidence="18 19">
    <name type="scientific">Verruconis gallopava</name>
    <dbReference type="NCBI Taxonomy" id="253628"/>
    <lineage>
        <taxon>Eukaryota</taxon>
        <taxon>Fungi</taxon>
        <taxon>Dikarya</taxon>
        <taxon>Ascomycota</taxon>
        <taxon>Pezizomycotina</taxon>
        <taxon>Dothideomycetes</taxon>
        <taxon>Pleosporomycetidae</taxon>
        <taxon>Venturiales</taxon>
        <taxon>Sympoventuriaceae</taxon>
        <taxon>Verruconis</taxon>
    </lineage>
</organism>
<dbReference type="GO" id="GO:0051010">
    <property type="term" value="F:microtubule plus-end binding"/>
    <property type="evidence" value="ECO:0007669"/>
    <property type="project" value="TreeGrafter"/>
</dbReference>
<dbReference type="GO" id="GO:0042729">
    <property type="term" value="C:DASH complex"/>
    <property type="evidence" value="ECO:0007669"/>
    <property type="project" value="InterPro"/>
</dbReference>
<keyword evidence="11" id="KW-0995">Kinetochore</keyword>
<gene>
    <name evidence="18" type="ORF">PV09_07953</name>
</gene>
<evidence type="ECO:0000256" key="11">
    <source>
        <dbReference type="ARBA" id="ARBA00022838"/>
    </source>
</evidence>
<evidence type="ECO:0000256" key="12">
    <source>
        <dbReference type="ARBA" id="ARBA00023212"/>
    </source>
</evidence>
<dbReference type="GO" id="GO:0044732">
    <property type="term" value="C:mitotic spindle pole body"/>
    <property type="evidence" value="ECO:0007669"/>
    <property type="project" value="TreeGrafter"/>
</dbReference>
<keyword evidence="12" id="KW-0206">Cytoskeleton</keyword>
<dbReference type="GeneID" id="27315926"/>
<evidence type="ECO:0000313" key="19">
    <source>
        <dbReference type="Proteomes" id="UP000053259"/>
    </source>
</evidence>
<evidence type="ECO:0000256" key="10">
    <source>
        <dbReference type="ARBA" id="ARBA00022776"/>
    </source>
</evidence>
<feature type="compositionally biased region" description="Low complexity" evidence="17">
    <location>
        <begin position="77"/>
        <end position="88"/>
    </location>
</feature>
<evidence type="ECO:0000256" key="6">
    <source>
        <dbReference type="ARBA" id="ARBA00022454"/>
    </source>
</evidence>
<dbReference type="GO" id="GO:0005876">
    <property type="term" value="C:spindle microtubule"/>
    <property type="evidence" value="ECO:0007669"/>
    <property type="project" value="TreeGrafter"/>
</dbReference>
<comment type="subcellular location">
    <subcellularLocation>
        <location evidence="3">Chromosome</location>
        <location evidence="3">Centromere</location>
        <location evidence="3">Kinetochore</location>
    </subcellularLocation>
    <subcellularLocation>
        <location evidence="2">Cytoplasm</location>
        <location evidence="2">Cytoskeleton</location>
        <location evidence="2">Spindle</location>
    </subcellularLocation>
    <subcellularLocation>
        <location evidence="1">Nucleus</location>
    </subcellularLocation>
</comment>
<evidence type="ECO:0000256" key="16">
    <source>
        <dbReference type="ARBA" id="ARBA00030566"/>
    </source>
</evidence>
<dbReference type="OrthoDB" id="5566853at2759"/>
<keyword evidence="13" id="KW-0539">Nucleus</keyword>
<evidence type="ECO:0000256" key="9">
    <source>
        <dbReference type="ARBA" id="ARBA00022701"/>
    </source>
</evidence>
<evidence type="ECO:0000256" key="3">
    <source>
        <dbReference type="ARBA" id="ARBA00004629"/>
    </source>
</evidence>
<comment type="similarity">
    <text evidence="4">Belongs to the DASH complex DAD1 family.</text>
</comment>
<dbReference type="InterPro" id="IPR013958">
    <property type="entry name" value="DASH_Dad1"/>
</dbReference>
<evidence type="ECO:0000256" key="14">
    <source>
        <dbReference type="ARBA" id="ARBA00023306"/>
    </source>
</evidence>
<dbReference type="HOGENOM" id="CLU_142427_0_0_1"/>
<evidence type="ECO:0000256" key="5">
    <source>
        <dbReference type="ARBA" id="ARBA00020261"/>
    </source>
</evidence>
<evidence type="ECO:0000256" key="4">
    <source>
        <dbReference type="ARBA" id="ARBA00010146"/>
    </source>
</evidence>
<keyword evidence="14" id="KW-0131">Cell cycle</keyword>
<evidence type="ECO:0000256" key="15">
    <source>
        <dbReference type="ARBA" id="ARBA00023328"/>
    </source>
</evidence>
<dbReference type="GO" id="GO:0072686">
    <property type="term" value="C:mitotic spindle"/>
    <property type="evidence" value="ECO:0007669"/>
    <property type="project" value="InterPro"/>
</dbReference>